<accession>A0A103R5W6</accession>
<gene>
    <name evidence="2" type="ORF">WJ33_30475</name>
</gene>
<reference evidence="2 3" key="1">
    <citation type="submission" date="2015-11" db="EMBL/GenBank/DDBJ databases">
        <title>Expanding the genomic diversity of Burkholderia species for the development of highly accurate diagnostics.</title>
        <authorList>
            <person name="Sahl J."/>
            <person name="Keim P."/>
            <person name="Wagner D."/>
        </authorList>
    </citation>
    <scope>NUCLEOTIDE SEQUENCE [LARGE SCALE GENOMIC DNA]</scope>
    <source>
        <strain evidence="2 3">MSMB2036</strain>
    </source>
</reference>
<organism evidence="2 3">
    <name type="scientific">Burkholderia ubonensis</name>
    <dbReference type="NCBI Taxonomy" id="101571"/>
    <lineage>
        <taxon>Bacteria</taxon>
        <taxon>Pseudomonadati</taxon>
        <taxon>Pseudomonadota</taxon>
        <taxon>Betaproteobacteria</taxon>
        <taxon>Burkholderiales</taxon>
        <taxon>Burkholderiaceae</taxon>
        <taxon>Burkholderia</taxon>
        <taxon>Burkholderia cepacia complex</taxon>
    </lineage>
</organism>
<evidence type="ECO:0000313" key="2">
    <source>
        <dbReference type="EMBL" id="KVG61823.1"/>
    </source>
</evidence>
<proteinExistence type="predicted"/>
<dbReference type="Proteomes" id="UP000064029">
    <property type="component" value="Unassembled WGS sequence"/>
</dbReference>
<dbReference type="AlphaFoldDB" id="A0A103R5W6"/>
<protein>
    <submittedName>
        <fullName evidence="2">Uncharacterized protein</fullName>
    </submittedName>
</protein>
<dbReference type="EMBL" id="LOXM01000180">
    <property type="protein sequence ID" value="KVG61823.1"/>
    <property type="molecule type" value="Genomic_DNA"/>
</dbReference>
<comment type="caution">
    <text evidence="2">The sequence shown here is derived from an EMBL/GenBank/DDBJ whole genome shotgun (WGS) entry which is preliminary data.</text>
</comment>
<feature type="region of interest" description="Disordered" evidence="1">
    <location>
        <begin position="1"/>
        <end position="20"/>
    </location>
</feature>
<sequence length="105" mass="11226">MGVPESAGAVLRDSSSDTEGTGFIRIDGTLIRVHLTASKVDESSDEKVVRYTHVFEDTSRTTQVIETLRNGATNRQADSTQQTGFLTIIHGGATQTLRVEGGTAC</sequence>
<name>A0A103R5W6_9BURK</name>
<evidence type="ECO:0000256" key="1">
    <source>
        <dbReference type="SAM" id="MobiDB-lite"/>
    </source>
</evidence>
<evidence type="ECO:0000313" key="3">
    <source>
        <dbReference type="Proteomes" id="UP000064029"/>
    </source>
</evidence>